<comment type="caution">
    <text evidence="3">The sequence shown here is derived from an EMBL/GenBank/DDBJ whole genome shotgun (WGS) entry which is preliminary data.</text>
</comment>
<evidence type="ECO:0000313" key="3">
    <source>
        <dbReference type="EMBL" id="MCS3920323.1"/>
    </source>
</evidence>
<keyword evidence="4" id="KW-1185">Reference proteome</keyword>
<dbReference type="InterPro" id="IPR036280">
    <property type="entry name" value="Multihaem_cyt_sf"/>
</dbReference>
<dbReference type="InterPro" id="IPR023155">
    <property type="entry name" value="Cyt_c-552/4"/>
</dbReference>
<feature type="domain" description="Cytochrome c-552/4" evidence="2">
    <location>
        <begin position="43"/>
        <end position="115"/>
    </location>
</feature>
<proteinExistence type="predicted"/>
<dbReference type="RefSeq" id="WP_259099048.1">
    <property type="nucleotide sequence ID" value="NZ_CP130454.1"/>
</dbReference>
<dbReference type="Pfam" id="PF13435">
    <property type="entry name" value="Cytochrome_C554"/>
    <property type="match status" value="1"/>
</dbReference>
<reference evidence="3 4" key="1">
    <citation type="submission" date="2022-08" db="EMBL/GenBank/DDBJ databases">
        <title>Bacterial and archaeal communities from various locations to study Microbial Dark Matter (Phase II).</title>
        <authorList>
            <person name="Stepanauskas R."/>
        </authorList>
    </citation>
    <scope>NUCLEOTIDE SEQUENCE [LARGE SCALE GENOMIC DNA]</scope>
    <source>
        <strain evidence="3 4">PD1</strain>
    </source>
</reference>
<evidence type="ECO:0000259" key="2">
    <source>
        <dbReference type="Pfam" id="PF13435"/>
    </source>
</evidence>
<keyword evidence="1" id="KW-0732">Signal</keyword>
<dbReference type="SUPFAM" id="SSF48695">
    <property type="entry name" value="Multiheme cytochromes"/>
    <property type="match status" value="1"/>
</dbReference>
<dbReference type="EMBL" id="JANUCP010000005">
    <property type="protein sequence ID" value="MCS3920323.1"/>
    <property type="molecule type" value="Genomic_DNA"/>
</dbReference>
<feature type="signal peptide" evidence="1">
    <location>
        <begin position="1"/>
        <end position="29"/>
    </location>
</feature>
<evidence type="ECO:0000256" key="1">
    <source>
        <dbReference type="SAM" id="SignalP"/>
    </source>
</evidence>
<name>A0ABT2ETU7_9BACT</name>
<organism evidence="3 4">
    <name type="scientific">Candidatus Fervidibacter sacchari</name>
    <dbReference type="NCBI Taxonomy" id="1448929"/>
    <lineage>
        <taxon>Bacteria</taxon>
        <taxon>Candidatus Fervidibacterota</taxon>
        <taxon>Candidatus Fervidibacter</taxon>
    </lineage>
</organism>
<sequence>MFGRLWKWSAVALGSVMLALMLTSTTPLGQEKQEKIPRVRGRCQVCHRDEAIEWAKSGHAKAWTSEAFALTTNNRNQKECLSCHAPDKILVTGFGKEPKLRSEMVELGVDCVACHQDANDAQHGKVGRVTDAHPTVKNEKFASVEMCASCHAKFGTVDEWKQTKWANDPESCANCHMPKITRKIAITSQKEEETRVHTFLGAHPEMFKKGVKVETNVSGENLVVKLTSVEVGHNFPTGIDHVVAIVDVRLLTDGQEVLKHQTMLADDRARGGSDTRLKPGETREIVVPLQGKKGEAIVRILHKSARDLPDEKATLLFETKVAVQ</sequence>
<evidence type="ECO:0000313" key="4">
    <source>
        <dbReference type="Proteomes" id="UP001204798"/>
    </source>
</evidence>
<feature type="chain" id="PRO_5047332899" description="Cytochrome c-552/4 domain-containing protein" evidence="1">
    <location>
        <begin position="30"/>
        <end position="324"/>
    </location>
</feature>
<dbReference type="Proteomes" id="UP001204798">
    <property type="component" value="Unassembled WGS sequence"/>
</dbReference>
<gene>
    <name evidence="3" type="ORF">M2350_002752</name>
</gene>
<dbReference type="Gene3D" id="1.10.1130.10">
    <property type="entry name" value="Flavocytochrome C3, Chain A"/>
    <property type="match status" value="1"/>
</dbReference>
<protein>
    <recommendedName>
        <fullName evidence="2">Cytochrome c-552/4 domain-containing protein</fullName>
    </recommendedName>
</protein>
<accession>A0ABT2ETU7</accession>